<organism evidence="2 3">
    <name type="scientific">Rothia terrae</name>
    <dbReference type="NCBI Taxonomy" id="396015"/>
    <lineage>
        <taxon>Bacteria</taxon>
        <taxon>Bacillati</taxon>
        <taxon>Actinomycetota</taxon>
        <taxon>Actinomycetes</taxon>
        <taxon>Micrococcales</taxon>
        <taxon>Micrococcaceae</taxon>
        <taxon>Rothia</taxon>
    </lineage>
</organism>
<dbReference type="GeneID" id="96623152"/>
<dbReference type="NCBIfam" id="TIGR00778">
    <property type="entry name" value="ahpD_dom"/>
    <property type="match status" value="1"/>
</dbReference>
<proteinExistence type="predicted"/>
<dbReference type="AlphaFoldDB" id="A0A7H2BEX5"/>
<dbReference type="Gene3D" id="1.20.1290.10">
    <property type="entry name" value="AhpD-like"/>
    <property type="match status" value="2"/>
</dbReference>
<accession>A0A7H2BEX5</accession>
<dbReference type="InterPro" id="IPR003779">
    <property type="entry name" value="CMD-like"/>
</dbReference>
<dbReference type="NCBIfam" id="TIGR04030">
    <property type="entry name" value="perox_Avi_7169"/>
    <property type="match status" value="1"/>
</dbReference>
<dbReference type="RefSeq" id="WP_190724952.1">
    <property type="nucleotide sequence ID" value="NZ_CP061539.1"/>
</dbReference>
<dbReference type="InterPro" id="IPR010195">
    <property type="entry name" value="Uncharacterised_peroxidase-rel"/>
</dbReference>
<evidence type="ECO:0000313" key="3">
    <source>
        <dbReference type="Proteomes" id="UP000516404"/>
    </source>
</evidence>
<evidence type="ECO:0000313" key="2">
    <source>
        <dbReference type="EMBL" id="QNV38221.1"/>
    </source>
</evidence>
<sequence>MADIIDILSEIPDNLRSVRRMRQDAVDNAQKSFELLVEGESSLTPAERFAVAAEVACLHQVEKATTFYQEIAAEEQASGERLDAILAATRVITLAPAQADARVLSQVRQYLTEDEVVTLYQLISFLAFQLRVVLGLQVLAGGASGSGLVDEHVAVDHLTVGDNVRTYPDLVGPTTFVRHSLGWKPWVAPLEKNELTDEHREALVSKDREGSEYFRLLVRDPGALRARTLTDFDIFYNVDGGLGRAERELAATAASKVNGCIYCASVHSVRGAKESDRGEDFDALLADVNADVGSTEWSAIRDAAVALTQMTFSYKHVDALRAEGFDDASIIDVINASAFFNWANRLMLTLGEPELPQRFR</sequence>
<dbReference type="InterPro" id="IPR023923">
    <property type="entry name" value="AhpD_Avi7169"/>
</dbReference>
<dbReference type="SUPFAM" id="SSF69118">
    <property type="entry name" value="AhpD-like"/>
    <property type="match status" value="2"/>
</dbReference>
<name>A0A7H2BEX5_9MICC</name>
<feature type="domain" description="Carboxymuconolactone decarboxylase-like" evidence="1">
    <location>
        <begin position="221"/>
        <end position="304"/>
    </location>
</feature>
<keyword evidence="2" id="KW-0560">Oxidoreductase</keyword>
<dbReference type="EMBL" id="CP061539">
    <property type="protein sequence ID" value="QNV38221.1"/>
    <property type="molecule type" value="Genomic_DNA"/>
</dbReference>
<dbReference type="InterPro" id="IPR029032">
    <property type="entry name" value="AhpD-like"/>
</dbReference>
<keyword evidence="2" id="KW-0575">Peroxidase</keyword>
<gene>
    <name evidence="2" type="ORF">IDM49_02785</name>
</gene>
<dbReference type="KEGG" id="rter:IDM49_02785"/>
<dbReference type="PANTHER" id="PTHR35446:SF2">
    <property type="entry name" value="CARBOXYMUCONOLACTONE DECARBOXYLASE-LIKE DOMAIN-CONTAINING PROTEIN"/>
    <property type="match status" value="1"/>
</dbReference>
<keyword evidence="3" id="KW-1185">Reference proteome</keyword>
<reference evidence="2 3" key="1">
    <citation type="submission" date="2020-09" db="EMBL/GenBank/DDBJ databases">
        <title>Investigation of environmental microbes.</title>
        <authorList>
            <person name="Ou Y."/>
            <person name="Kang Q."/>
        </authorList>
    </citation>
    <scope>NUCLEOTIDE SEQUENCE [LARGE SCALE GENOMIC DNA]</scope>
    <source>
        <strain evidence="2 3">KJZ-14</strain>
    </source>
</reference>
<dbReference type="Proteomes" id="UP000516404">
    <property type="component" value="Chromosome"/>
</dbReference>
<dbReference type="PANTHER" id="PTHR35446">
    <property type="entry name" value="SI:CH211-175M2.5"/>
    <property type="match status" value="1"/>
</dbReference>
<evidence type="ECO:0000259" key="1">
    <source>
        <dbReference type="Pfam" id="PF02627"/>
    </source>
</evidence>
<protein>
    <submittedName>
        <fullName evidence="2">Alkylhydroperoxidase domain protein</fullName>
    </submittedName>
</protein>
<dbReference type="GO" id="GO:0051920">
    <property type="term" value="F:peroxiredoxin activity"/>
    <property type="evidence" value="ECO:0007669"/>
    <property type="project" value="InterPro"/>
</dbReference>
<dbReference type="InterPro" id="IPR004675">
    <property type="entry name" value="AhpD_core"/>
</dbReference>
<dbReference type="Pfam" id="PF02627">
    <property type="entry name" value="CMD"/>
    <property type="match status" value="1"/>
</dbReference>
<dbReference type="NCBIfam" id="TIGR01926">
    <property type="entry name" value="peroxid_rel"/>
    <property type="match status" value="1"/>
</dbReference>